<gene>
    <name evidence="2" type="ORF">BZL30_9408</name>
</gene>
<evidence type="ECO:0000256" key="1">
    <source>
        <dbReference type="SAM" id="MobiDB-lite"/>
    </source>
</evidence>
<sequence length="163" mass="17187">MADGQGNPVKPGDLAGTATLSAVLEPDGAQPIPLLVSVPKTDIGKPVNADLTTVKPGHATLRMSLTITTAAATDRSGAQIAREPRSRPKTSRCRSRFCPSGATHPAGGSTLAPWWAPGARPAHSPSPAGMRLDRRFRQGQHHRRPRGIGPPASPPRPMRRKPV</sequence>
<proteinExistence type="predicted"/>
<name>A0A1V3WBV1_MYCKA</name>
<dbReference type="AlphaFoldDB" id="A0A1V3WBV1"/>
<evidence type="ECO:0000313" key="2">
    <source>
        <dbReference type="EMBL" id="OOK63751.1"/>
    </source>
</evidence>
<reference evidence="2 3" key="1">
    <citation type="submission" date="2017-02" db="EMBL/GenBank/DDBJ databases">
        <title>Complete genome sequences of Mycobacterium kansasii strains isolated from rhesus macaques.</title>
        <authorList>
            <person name="Panda A."/>
            <person name="Nagaraj S."/>
            <person name="Zhao X."/>
            <person name="Tettelin H."/>
            <person name="Detolla L.J."/>
        </authorList>
    </citation>
    <scope>NUCLEOTIDE SEQUENCE [LARGE SCALE GENOMIC DNA]</scope>
    <source>
        <strain evidence="2 3">11-3813</strain>
    </source>
</reference>
<feature type="region of interest" description="Disordered" evidence="1">
    <location>
        <begin position="73"/>
        <end position="163"/>
    </location>
</feature>
<dbReference type="EMBL" id="MVBM01000016">
    <property type="protein sequence ID" value="OOK63751.1"/>
    <property type="molecule type" value="Genomic_DNA"/>
</dbReference>
<organism evidence="2 3">
    <name type="scientific">Mycobacterium kansasii</name>
    <dbReference type="NCBI Taxonomy" id="1768"/>
    <lineage>
        <taxon>Bacteria</taxon>
        <taxon>Bacillati</taxon>
        <taxon>Actinomycetota</taxon>
        <taxon>Actinomycetes</taxon>
        <taxon>Mycobacteriales</taxon>
        <taxon>Mycobacteriaceae</taxon>
        <taxon>Mycobacterium</taxon>
    </lineage>
</organism>
<protein>
    <submittedName>
        <fullName evidence="2">Uncharacterized protein</fullName>
    </submittedName>
</protein>
<evidence type="ECO:0000313" key="3">
    <source>
        <dbReference type="Proteomes" id="UP000189229"/>
    </source>
</evidence>
<dbReference type="Proteomes" id="UP000189229">
    <property type="component" value="Unassembled WGS sequence"/>
</dbReference>
<feature type="compositionally biased region" description="Basic residues" evidence="1">
    <location>
        <begin position="137"/>
        <end position="146"/>
    </location>
</feature>
<comment type="caution">
    <text evidence="2">The sequence shown here is derived from an EMBL/GenBank/DDBJ whole genome shotgun (WGS) entry which is preliminary data.</text>
</comment>
<accession>A0A1V3WBV1</accession>